<dbReference type="EMBL" id="QYBB01000025">
    <property type="protein sequence ID" value="RYC30429.1"/>
    <property type="molecule type" value="Genomic_DNA"/>
</dbReference>
<dbReference type="InterPro" id="IPR008490">
    <property type="entry name" value="Transposase_InsH_N"/>
</dbReference>
<sequence>MEIDRASIPPEQLLRAMLLQAFYSVRSGRRFIEQLDVDLPSRWFVRLGVDAPVWMPRPFPRTATARSGGCVAAAFLIALLAIPRRKRLLSQDHFSVDGTPIQAWTSMRSFPPKDDDTRASRGAIGSDGGRGLSDAVPWGPTPSPAPASGRGGARLCRTPRPACRDGRPPPRRRRPPAFLRYRGLFGRSGFRVPGPRPLQRSGERLQRFPVALGQDALQAEMGRHHVGHLAARPQATVGRRLRQSARPRAASRPDIGQRALLAHACLVLKPDLQRLTDCRRGQQAGHGGGEAILKSPALRDHSWDVAGAPTRGGSDGYARCSRQIPRQGRHRASPR</sequence>
<proteinExistence type="predicted"/>
<reference evidence="3 4" key="1">
    <citation type="submission" date="2018-12" db="EMBL/GenBank/DDBJ databases">
        <authorList>
            <person name="Grouzdev D.S."/>
            <person name="Krutkina M.S."/>
        </authorList>
    </citation>
    <scope>NUCLEOTIDE SEQUENCE [LARGE SCALE GENOMIC DNA]</scope>
    <source>
        <strain evidence="3 4">RmlP026</strain>
    </source>
</reference>
<dbReference type="AlphaFoldDB" id="A0A4Q2U1S6"/>
<reference evidence="3 4" key="2">
    <citation type="submission" date="2019-02" db="EMBL/GenBank/DDBJ databases">
        <title>'Lichenibacterium ramalinii' gen. nov. sp. nov., 'Lichenibacterium minor' gen. nov. sp. nov.</title>
        <authorList>
            <person name="Pankratov T."/>
        </authorList>
    </citation>
    <scope>NUCLEOTIDE SEQUENCE [LARGE SCALE GENOMIC DNA]</scope>
    <source>
        <strain evidence="3 4">RmlP026</strain>
    </source>
</reference>
<dbReference type="OrthoDB" id="9774608at2"/>
<dbReference type="PANTHER" id="PTHR35604:SF2">
    <property type="entry name" value="TRANSPOSASE INSH FOR INSERTION SEQUENCE ELEMENT IS5A-RELATED"/>
    <property type="match status" value="1"/>
</dbReference>
<dbReference type="Proteomes" id="UP000290759">
    <property type="component" value="Unassembled WGS sequence"/>
</dbReference>
<accession>A0A4Q2U1S6</accession>
<feature type="region of interest" description="Disordered" evidence="1">
    <location>
        <begin position="105"/>
        <end position="176"/>
    </location>
</feature>
<feature type="domain" description="Transposase InsH N-terminal" evidence="2">
    <location>
        <begin position="5"/>
        <end position="56"/>
    </location>
</feature>
<dbReference type="Pfam" id="PF05598">
    <property type="entry name" value="DUF772"/>
    <property type="match status" value="1"/>
</dbReference>
<comment type="caution">
    <text evidence="3">The sequence shown here is derived from an EMBL/GenBank/DDBJ whole genome shotgun (WGS) entry which is preliminary data.</text>
</comment>
<evidence type="ECO:0000259" key="2">
    <source>
        <dbReference type="Pfam" id="PF05598"/>
    </source>
</evidence>
<organism evidence="3 4">
    <name type="scientific">Lichenibacterium minor</name>
    <dbReference type="NCBI Taxonomy" id="2316528"/>
    <lineage>
        <taxon>Bacteria</taxon>
        <taxon>Pseudomonadati</taxon>
        <taxon>Pseudomonadota</taxon>
        <taxon>Alphaproteobacteria</taxon>
        <taxon>Hyphomicrobiales</taxon>
        <taxon>Lichenihabitantaceae</taxon>
        <taxon>Lichenibacterium</taxon>
    </lineage>
</organism>
<dbReference type="PANTHER" id="PTHR35604">
    <property type="entry name" value="TRANSPOSASE INSH FOR INSERTION SEQUENCE ELEMENT IS5A-RELATED"/>
    <property type="match status" value="1"/>
</dbReference>
<evidence type="ECO:0000313" key="4">
    <source>
        <dbReference type="Proteomes" id="UP000290759"/>
    </source>
</evidence>
<name>A0A4Q2U1S6_9HYPH</name>
<feature type="region of interest" description="Disordered" evidence="1">
    <location>
        <begin position="303"/>
        <end position="335"/>
    </location>
</feature>
<keyword evidence="4" id="KW-1185">Reference proteome</keyword>
<evidence type="ECO:0000313" key="3">
    <source>
        <dbReference type="EMBL" id="RYC30429.1"/>
    </source>
</evidence>
<gene>
    <name evidence="3" type="ORF">D3273_18685</name>
</gene>
<evidence type="ECO:0000256" key="1">
    <source>
        <dbReference type="SAM" id="MobiDB-lite"/>
    </source>
</evidence>
<protein>
    <submittedName>
        <fullName evidence="3">Transposase</fullName>
    </submittedName>
</protein>